<proteinExistence type="inferred from homology"/>
<dbReference type="EMBL" id="VRLR01000010">
    <property type="protein sequence ID" value="TXK79477.1"/>
    <property type="molecule type" value="Genomic_DNA"/>
</dbReference>
<keyword evidence="4" id="KW-1185">Reference proteome</keyword>
<dbReference type="InterPro" id="IPR042233">
    <property type="entry name" value="Cell_div_ZapA_N"/>
</dbReference>
<dbReference type="Pfam" id="PF05164">
    <property type="entry name" value="ZapA"/>
    <property type="match status" value="1"/>
</dbReference>
<organism evidence="3 4">
    <name type="scientific">Rheinheimera tangshanensis</name>
    <dbReference type="NCBI Taxonomy" id="400153"/>
    <lineage>
        <taxon>Bacteria</taxon>
        <taxon>Pseudomonadati</taxon>
        <taxon>Pseudomonadota</taxon>
        <taxon>Gammaproteobacteria</taxon>
        <taxon>Chromatiales</taxon>
        <taxon>Chromatiaceae</taxon>
        <taxon>Rheinheimera</taxon>
    </lineage>
</organism>
<accession>A0A5C8LS32</accession>
<evidence type="ECO:0000256" key="1">
    <source>
        <dbReference type="ARBA" id="ARBA00010074"/>
    </source>
</evidence>
<dbReference type="InterPro" id="IPR007838">
    <property type="entry name" value="Cell_div_ZapA-like"/>
</dbReference>
<evidence type="ECO:0000256" key="2">
    <source>
        <dbReference type="ARBA" id="ARBA00023054"/>
    </source>
</evidence>
<dbReference type="GO" id="GO:0051301">
    <property type="term" value="P:cell division"/>
    <property type="evidence" value="ECO:0007669"/>
    <property type="project" value="UniProtKB-KW"/>
</dbReference>
<dbReference type="Proteomes" id="UP000321814">
    <property type="component" value="Unassembled WGS sequence"/>
</dbReference>
<protein>
    <submittedName>
        <fullName evidence="3">Cell division protein ZapA</fullName>
    </submittedName>
</protein>
<dbReference type="SUPFAM" id="SSF102829">
    <property type="entry name" value="Cell division protein ZapA-like"/>
    <property type="match status" value="1"/>
</dbReference>
<comment type="caution">
    <text evidence="3">The sequence shown here is derived from an EMBL/GenBank/DDBJ whole genome shotgun (WGS) entry which is preliminary data.</text>
</comment>
<sequence length="164" mass="18545">MYFGGRRHQVRLIQQTGPVIVRFKNFCRHNFSAQATFQGSYPTICWFYPPTDGRPNRRPKGTIMHLRKFRPVDPPPAEAVVKKPVVKPAASAKPKQLTISVLGRVLKVSCPLGEEQRLQAAIDELEQRVASTKFKPGVHMNEDVLLMIALNLCNELVEVKKKAE</sequence>
<dbReference type="OrthoDB" id="5772359at2"/>
<comment type="similarity">
    <text evidence="1">Belongs to the ZapA family. Type 1 subfamily.</text>
</comment>
<dbReference type="InterPro" id="IPR036192">
    <property type="entry name" value="Cell_div_ZapA-like_sf"/>
</dbReference>
<name>A0A5C8LS32_9GAMM</name>
<gene>
    <name evidence="3" type="ORF">FU839_14075</name>
</gene>
<keyword evidence="3" id="KW-0131">Cell cycle</keyword>
<dbReference type="Gene3D" id="3.30.160.880">
    <property type="entry name" value="Cell division protein ZapA protomer, N-terminal domain"/>
    <property type="match status" value="1"/>
</dbReference>
<keyword evidence="3" id="KW-0132">Cell division</keyword>
<reference evidence="3 4" key="1">
    <citation type="submission" date="2019-08" db="EMBL/GenBank/DDBJ databases">
        <title>Draft genome analysis of Rheinheimera tangshanensis isolated from the roots of fresh rice plants (Oryza sativa).</title>
        <authorList>
            <person name="Yu Q."/>
            <person name="Qi Y."/>
            <person name="Zhang H."/>
            <person name="Pu J."/>
        </authorList>
    </citation>
    <scope>NUCLEOTIDE SEQUENCE [LARGE SCALE GENOMIC DNA]</scope>
    <source>
        <strain evidence="3 4">JA3-B52</strain>
    </source>
</reference>
<evidence type="ECO:0000313" key="3">
    <source>
        <dbReference type="EMBL" id="TXK79477.1"/>
    </source>
</evidence>
<evidence type="ECO:0000313" key="4">
    <source>
        <dbReference type="Proteomes" id="UP000321814"/>
    </source>
</evidence>
<dbReference type="AlphaFoldDB" id="A0A5C8LS32"/>
<keyword evidence="2" id="KW-0175">Coiled coil</keyword>